<keyword evidence="2" id="KW-0472">Membrane</keyword>
<dbReference type="EMBL" id="JAMQOT010000013">
    <property type="protein sequence ID" value="MDF9748282.1"/>
    <property type="molecule type" value="Genomic_DNA"/>
</dbReference>
<feature type="transmembrane region" description="Helical" evidence="2">
    <location>
        <begin position="21"/>
        <end position="42"/>
    </location>
</feature>
<feature type="transmembrane region" description="Helical" evidence="2">
    <location>
        <begin position="100"/>
        <end position="121"/>
    </location>
</feature>
<evidence type="ECO:0000313" key="4">
    <source>
        <dbReference type="Proteomes" id="UP001154061"/>
    </source>
</evidence>
<feature type="region of interest" description="Disordered" evidence="1">
    <location>
        <begin position="313"/>
        <end position="335"/>
    </location>
</feature>
<feature type="transmembrane region" description="Helical" evidence="2">
    <location>
        <begin position="240"/>
        <end position="262"/>
    </location>
</feature>
<reference evidence="3" key="1">
    <citation type="submission" date="2022-06" db="EMBL/GenBank/DDBJ databases">
        <title>Natrinema sp. a new haloarchaeum isolate from saline soil.</title>
        <authorList>
            <person name="Strakova D."/>
            <person name="Galisteo C."/>
            <person name="Sanchez-Porro C."/>
            <person name="Ventosa A."/>
        </authorList>
    </citation>
    <scope>NUCLEOTIDE SEQUENCE</scope>
    <source>
        <strain evidence="3">S1CR25-10</strain>
    </source>
</reference>
<feature type="transmembrane region" description="Helical" evidence="2">
    <location>
        <begin position="48"/>
        <end position="72"/>
    </location>
</feature>
<name>A0A9Q4L626_9EURY</name>
<keyword evidence="2" id="KW-0812">Transmembrane</keyword>
<feature type="transmembrane region" description="Helical" evidence="2">
    <location>
        <begin position="268"/>
        <end position="291"/>
    </location>
</feature>
<proteinExistence type="predicted"/>
<feature type="compositionally biased region" description="Acidic residues" evidence="1">
    <location>
        <begin position="323"/>
        <end position="335"/>
    </location>
</feature>
<comment type="caution">
    <text evidence="3">The sequence shown here is derived from an EMBL/GenBank/DDBJ whole genome shotgun (WGS) entry which is preliminary data.</text>
</comment>
<keyword evidence="2" id="KW-1133">Transmembrane helix</keyword>
<gene>
    <name evidence="3" type="ORF">NDI89_22215</name>
</gene>
<keyword evidence="4" id="KW-1185">Reference proteome</keyword>
<protein>
    <submittedName>
        <fullName evidence="3">Uncharacterized protein</fullName>
    </submittedName>
</protein>
<feature type="transmembrane region" description="Helical" evidence="2">
    <location>
        <begin position="127"/>
        <end position="148"/>
    </location>
</feature>
<sequence length="335" mass="35794">MPETSRRTLDSVGDDLFDKYLLPKVALAIILLASLIGTAVSFQIASRWAPVAVIAKWLYFVGLGVLTGGLLWKHGFVRPADLKSGANEYCERMYARFDRIALLALLAIIPGTYVVLTQYTATLDDSLFVAGLAVTVGGLVLFTAVDALRSRSVDESFRSPIGLLAFGLAIGAVTLTAIAEVGLRSTDTMAMAVRILHLLAFTVWIGGAVWNIFVAVPTGQERPTTAVISAAGEQLERFRWTVQFIIPTLLATGLVQSIYLFGTSVSPYVTSTIGLAILAKLGFVALLFVIFKTCPMWRACSPIDGVCDLEDLDRGSSGGSPESADEPPAEGVADD</sequence>
<feature type="transmembrane region" description="Helical" evidence="2">
    <location>
        <begin position="195"/>
        <end position="219"/>
    </location>
</feature>
<evidence type="ECO:0000256" key="2">
    <source>
        <dbReference type="SAM" id="Phobius"/>
    </source>
</evidence>
<dbReference type="Proteomes" id="UP001154061">
    <property type="component" value="Unassembled WGS sequence"/>
</dbReference>
<dbReference type="RefSeq" id="WP_277524848.1">
    <property type="nucleotide sequence ID" value="NZ_JAMQOT010000013.1"/>
</dbReference>
<evidence type="ECO:0000256" key="1">
    <source>
        <dbReference type="SAM" id="MobiDB-lite"/>
    </source>
</evidence>
<organism evidence="3 4">
    <name type="scientific">Natrinema salsiterrestre</name>
    <dbReference type="NCBI Taxonomy" id="2950540"/>
    <lineage>
        <taxon>Archaea</taxon>
        <taxon>Methanobacteriati</taxon>
        <taxon>Methanobacteriota</taxon>
        <taxon>Stenosarchaea group</taxon>
        <taxon>Halobacteria</taxon>
        <taxon>Halobacteriales</taxon>
        <taxon>Natrialbaceae</taxon>
        <taxon>Natrinema</taxon>
    </lineage>
</organism>
<feature type="transmembrane region" description="Helical" evidence="2">
    <location>
        <begin position="160"/>
        <end position="183"/>
    </location>
</feature>
<evidence type="ECO:0000313" key="3">
    <source>
        <dbReference type="EMBL" id="MDF9748282.1"/>
    </source>
</evidence>
<accession>A0A9Q4L626</accession>
<dbReference type="AlphaFoldDB" id="A0A9Q4L626"/>